<feature type="domain" description="ABC transmembrane type-1" evidence="10">
    <location>
        <begin position="724"/>
        <end position="1013"/>
    </location>
</feature>
<feature type="transmembrane region" description="Helical" evidence="8">
    <location>
        <begin position="951"/>
        <end position="972"/>
    </location>
</feature>
<dbReference type="Pfam" id="PF00664">
    <property type="entry name" value="ABC_membrane"/>
    <property type="match status" value="2"/>
</dbReference>
<dbReference type="Gene3D" id="3.40.50.300">
    <property type="entry name" value="P-loop containing nucleotide triphosphate hydrolases"/>
    <property type="match status" value="2"/>
</dbReference>
<feature type="transmembrane region" description="Helical" evidence="8">
    <location>
        <begin position="870"/>
        <end position="889"/>
    </location>
</feature>
<dbReference type="SUPFAM" id="SSF90123">
    <property type="entry name" value="ABC transporter transmembrane region"/>
    <property type="match status" value="2"/>
</dbReference>
<feature type="transmembrane region" description="Helical" evidence="8">
    <location>
        <begin position="845"/>
        <end position="864"/>
    </location>
</feature>
<dbReference type="Pfam" id="PF00005">
    <property type="entry name" value="ABC_tran"/>
    <property type="match status" value="2"/>
</dbReference>
<dbReference type="InterPro" id="IPR017871">
    <property type="entry name" value="ABC_transporter-like_CS"/>
</dbReference>
<feature type="transmembrane region" description="Helical" evidence="8">
    <location>
        <begin position="765"/>
        <end position="792"/>
    </location>
</feature>
<feature type="domain" description="ABC transmembrane type-1" evidence="10">
    <location>
        <begin position="77"/>
        <end position="364"/>
    </location>
</feature>
<dbReference type="SUPFAM" id="SSF52540">
    <property type="entry name" value="P-loop containing nucleoside triphosphate hydrolases"/>
    <property type="match status" value="2"/>
</dbReference>
<feature type="region of interest" description="Disordered" evidence="7">
    <location>
        <begin position="647"/>
        <end position="695"/>
    </location>
</feature>
<dbReference type="InterPro" id="IPR036640">
    <property type="entry name" value="ABC1_TM_sf"/>
</dbReference>
<evidence type="ECO:0000256" key="3">
    <source>
        <dbReference type="ARBA" id="ARBA00022741"/>
    </source>
</evidence>
<feature type="transmembrane region" description="Helical" evidence="8">
    <location>
        <begin position="73"/>
        <end position="102"/>
    </location>
</feature>
<feature type="transmembrane region" description="Helical" evidence="8">
    <location>
        <begin position="984"/>
        <end position="1007"/>
    </location>
</feature>
<feature type="domain" description="ABC transporter" evidence="9">
    <location>
        <begin position="1048"/>
        <end position="1289"/>
    </location>
</feature>
<keyword evidence="6 8" id="KW-0472">Membrane</keyword>
<proteinExistence type="predicted"/>
<reference evidence="12" key="1">
    <citation type="submission" date="2024-06" db="EMBL/GenBank/DDBJ databases">
        <title>Draft Genome Sequences of Epichloe bromicola Strains Isolated from Elymus ciliaris.</title>
        <authorList>
            <consortium name="Epichloe bromicola genome sequencing consortium"/>
            <person name="Miura A."/>
            <person name="Imano S."/>
            <person name="Ashida A."/>
            <person name="Sato I."/>
            <person name="Chiba S."/>
            <person name="Tanaka A."/>
            <person name="Camagna M."/>
            <person name="Takemoto D."/>
        </authorList>
    </citation>
    <scope>NUCLEOTIDE SEQUENCE [LARGE SCALE GENOMIC DNA]</scope>
    <source>
        <strain evidence="12">DP</strain>
    </source>
</reference>
<feature type="transmembrane region" description="Helical" evidence="8">
    <location>
        <begin position="295"/>
        <end position="315"/>
    </location>
</feature>
<dbReference type="NCBIfam" id="NF010167">
    <property type="entry name" value="PRK13648.1"/>
    <property type="match status" value="2"/>
</dbReference>
<dbReference type="Gene3D" id="1.20.1560.10">
    <property type="entry name" value="ABC transporter type 1, transmembrane domain"/>
    <property type="match status" value="2"/>
</dbReference>
<evidence type="ECO:0000259" key="9">
    <source>
        <dbReference type="PROSITE" id="PS50893"/>
    </source>
</evidence>
<dbReference type="InterPro" id="IPR027417">
    <property type="entry name" value="P-loop_NTPase"/>
</dbReference>
<feature type="transmembrane region" description="Helical" evidence="8">
    <location>
        <begin position="201"/>
        <end position="220"/>
    </location>
</feature>
<name>A0ABQ0D0P6_9HYPO</name>
<evidence type="ECO:0000256" key="1">
    <source>
        <dbReference type="ARBA" id="ARBA00004141"/>
    </source>
</evidence>
<evidence type="ECO:0000256" key="5">
    <source>
        <dbReference type="ARBA" id="ARBA00022989"/>
    </source>
</evidence>
<feature type="compositionally biased region" description="Low complexity" evidence="7">
    <location>
        <begin position="10"/>
        <end position="26"/>
    </location>
</feature>
<evidence type="ECO:0000313" key="11">
    <source>
        <dbReference type="EMBL" id="GAB0139117.1"/>
    </source>
</evidence>
<evidence type="ECO:0000256" key="6">
    <source>
        <dbReference type="ARBA" id="ARBA00023136"/>
    </source>
</evidence>
<comment type="subcellular location">
    <subcellularLocation>
        <location evidence="1">Membrane</location>
        <topology evidence="1">Multi-pass membrane protein</topology>
    </subcellularLocation>
</comment>
<dbReference type="CDD" id="cd18577">
    <property type="entry name" value="ABC_6TM_Pgp_ABCB1_D1_like"/>
    <property type="match status" value="1"/>
</dbReference>
<gene>
    <name evidence="11" type="primary">g7332</name>
    <name evidence="11" type="ORF">EsDP_00007332</name>
</gene>
<dbReference type="CDD" id="cd18578">
    <property type="entry name" value="ABC_6TM_Pgp_ABCB1_D2_like"/>
    <property type="match status" value="1"/>
</dbReference>
<dbReference type="InterPro" id="IPR039421">
    <property type="entry name" value="Type_1_exporter"/>
</dbReference>
<feature type="compositionally biased region" description="Basic and acidic residues" evidence="7">
    <location>
        <begin position="649"/>
        <end position="679"/>
    </location>
</feature>
<dbReference type="PANTHER" id="PTHR43394:SF18">
    <property type="entry name" value="ABC TRANSPORTER B FAMILY MEMBER 11-LIKE"/>
    <property type="match status" value="1"/>
</dbReference>
<feature type="transmembrane region" description="Helical" evidence="8">
    <location>
        <begin position="226"/>
        <end position="244"/>
    </location>
</feature>
<keyword evidence="5 8" id="KW-1133">Transmembrane helix</keyword>
<dbReference type="PROSITE" id="PS50893">
    <property type="entry name" value="ABC_TRANSPORTER_2"/>
    <property type="match status" value="2"/>
</dbReference>
<evidence type="ECO:0000256" key="7">
    <source>
        <dbReference type="SAM" id="MobiDB-lite"/>
    </source>
</evidence>
<evidence type="ECO:0000256" key="4">
    <source>
        <dbReference type="ARBA" id="ARBA00022840"/>
    </source>
</evidence>
<evidence type="ECO:0000256" key="8">
    <source>
        <dbReference type="SAM" id="Phobius"/>
    </source>
</evidence>
<sequence length="1296" mass="139277">MALDPEKGHSATAAAGVDAAAVTSPATAEKTDNGNPASESDASEQAVLASHMHVEDVKLSFLGIYSYAAWTDLAIVAVCAVCAMIAGALVPVTPIISSRIILAFSKAESQGYSIKPLLDEYVVYYVYILIAALVTWFVSTAGFNFAGARITHRIKTRYFAAVLKQNMALFDNTGSADILSHLTDDAKAIQSAISSKLSQTISALGTLIATIAVCFALDWILMFELIWSLALGYVVLYLGGKLTVRYSTRSINASSAGSAVVEEALGSIKTTTSLGIQSHVQKKYMNFLTKAAKDGFILASLNSTLIAICVASGYFNVALAFWQGSRRLTDGDTSFTSVVAISMVTKAAAFCVLGVGSNMEAFAAAVAGVRRLSRLIQRESLIDSLSDKGYTPNKFDSTLQLRNVKHIYPCRPNVVTLKDVSVAFPMGQTTAIVGHSGSGKSSISNLLLRFYNPLAGRILLDGRDLSDYQLRWLRQQIAVVKQESFMFNKSVYENIECGFTGPRWETVSANERKKAVHKAAEMAQASDFISKLPEGYDTIVGTRGSRLSGGQLQRIAIARALVGNPRILILDEATSALDSETEARLLSTMTQDDNQRTTIVIAHRLSTIRSADNIVVLNAGEVVESGKHDQLIAARANYYDLVQAQNVDQDDHTETGDKLERSTSEARSSNEEVTKDYGAKDGTPQNAVSSADDAPGTQPAISSSLFSMIVFIFKLNKGEMHWLIIGLICCIIAGGEEPVSAVLFGKAITAISLPLDQGEKIRSDAAFYSWMFFTLAFVMLISCAAQGIAFSFSSENLTNRVRSLALSQYLRMDVLFFDKKENSAAALSGFLSNSISDLTGLSGSALGVILICISTLISGVVVALVLGWKLALVCFAVIPLMIGGGYFGVSLVSNFEKKNEVFANKASEFAGETLNGIKTIAALTKERTALAEFEEILGETKKEALLANLQASFMYALTQSVYYACMALSFWYGGRLILDGEYTLFQAIAIQSTMLLSAYSAGVVFSWTPNIGKAQQAAASLQRLLALKSAIDPSSPSGEGITSMRGDITFDSVSYSYPSRPDCLALDNVSFNIPVGANVAFVGTTGSGKSTIVSLIERFHDPTSGRILVDSKPVTSLRLSEYRKCIGLVSQEPNLFNGTVKMNLTIGLDEEGQTPPTDEEIENACRSANIHEFITSLPDGYDTEVGSRGSQLSVGQKQRVVLARALLRRPKVLLLDEATSALDSQSEASIQQALELAKEGRTTITIAHRLSTIVKADKIYVMGDGKIVEAGTHAQLMAKKGAYHGLYVANKSGQTL</sequence>
<dbReference type="PANTHER" id="PTHR43394">
    <property type="entry name" value="ATP-DEPENDENT PERMEASE MDL1, MITOCHONDRIAL"/>
    <property type="match status" value="1"/>
</dbReference>
<keyword evidence="12" id="KW-1185">Reference proteome</keyword>
<dbReference type="EMBL" id="BAAFGZ010000635">
    <property type="protein sequence ID" value="GAB0139117.1"/>
    <property type="molecule type" value="Genomic_DNA"/>
</dbReference>
<dbReference type="PROSITE" id="PS00211">
    <property type="entry name" value="ABC_TRANSPORTER_1"/>
    <property type="match status" value="2"/>
</dbReference>
<dbReference type="SMART" id="SM00382">
    <property type="entry name" value="AAA"/>
    <property type="match status" value="2"/>
</dbReference>
<dbReference type="InterPro" id="IPR003593">
    <property type="entry name" value="AAA+_ATPase"/>
</dbReference>
<feature type="transmembrane region" description="Helical" evidence="8">
    <location>
        <begin position="122"/>
        <end position="147"/>
    </location>
</feature>
<evidence type="ECO:0000259" key="10">
    <source>
        <dbReference type="PROSITE" id="PS50929"/>
    </source>
</evidence>
<dbReference type="PROSITE" id="PS50929">
    <property type="entry name" value="ABC_TM1F"/>
    <property type="match status" value="2"/>
</dbReference>
<dbReference type="InterPro" id="IPR011527">
    <property type="entry name" value="ABC1_TM_dom"/>
</dbReference>
<accession>A0ABQ0D0P6</accession>
<comment type="caution">
    <text evidence="11">The sequence shown here is derived from an EMBL/GenBank/DDBJ whole genome shotgun (WGS) entry which is preliminary data.</text>
</comment>
<protein>
    <submittedName>
        <fullName evidence="11">Uncharacterized protein</fullName>
    </submittedName>
</protein>
<feature type="domain" description="ABC transporter" evidence="9">
    <location>
        <begin position="399"/>
        <end position="644"/>
    </location>
</feature>
<organism evidence="11 12">
    <name type="scientific">Epichloe bromicola</name>
    <dbReference type="NCBI Taxonomy" id="79588"/>
    <lineage>
        <taxon>Eukaryota</taxon>
        <taxon>Fungi</taxon>
        <taxon>Dikarya</taxon>
        <taxon>Ascomycota</taxon>
        <taxon>Pezizomycotina</taxon>
        <taxon>Sordariomycetes</taxon>
        <taxon>Hypocreomycetidae</taxon>
        <taxon>Hypocreales</taxon>
        <taxon>Clavicipitaceae</taxon>
        <taxon>Epichloe</taxon>
    </lineage>
</organism>
<keyword evidence="3" id="KW-0547">Nucleotide-binding</keyword>
<evidence type="ECO:0000313" key="12">
    <source>
        <dbReference type="Proteomes" id="UP001562357"/>
    </source>
</evidence>
<dbReference type="Proteomes" id="UP001562357">
    <property type="component" value="Unassembled WGS sequence"/>
</dbReference>
<dbReference type="InterPro" id="IPR003439">
    <property type="entry name" value="ABC_transporter-like_ATP-bd"/>
</dbReference>
<keyword evidence="2 8" id="KW-0812">Transmembrane</keyword>
<dbReference type="CDD" id="cd03249">
    <property type="entry name" value="ABC_MTABC3_MDL1_MDL2"/>
    <property type="match status" value="1"/>
</dbReference>
<keyword evidence="4" id="KW-0067">ATP-binding</keyword>
<feature type="transmembrane region" description="Helical" evidence="8">
    <location>
        <begin position="722"/>
        <end position="745"/>
    </location>
</feature>
<feature type="region of interest" description="Disordered" evidence="7">
    <location>
        <begin position="1"/>
        <end position="40"/>
    </location>
</feature>
<feature type="transmembrane region" description="Helical" evidence="8">
    <location>
        <begin position="335"/>
        <end position="355"/>
    </location>
</feature>
<evidence type="ECO:0000256" key="2">
    <source>
        <dbReference type="ARBA" id="ARBA00022692"/>
    </source>
</evidence>